<dbReference type="KEGG" id="vg:22111623"/>
<evidence type="ECO:0000313" key="2">
    <source>
        <dbReference type="Proteomes" id="UP000029889"/>
    </source>
</evidence>
<dbReference type="EMBL" id="KM507819">
    <property type="protein sequence ID" value="AIT14473.1"/>
    <property type="molecule type" value="Genomic_DNA"/>
</dbReference>
<name>A0A097EYG4_9CAUD</name>
<dbReference type="OrthoDB" id="87at10239"/>
<organism evidence="1 2">
    <name type="scientific">Escherichia phage 121Q</name>
    <dbReference type="NCBI Taxonomy" id="1555202"/>
    <lineage>
        <taxon>Viruses</taxon>
        <taxon>Duplodnaviria</taxon>
        <taxon>Heunggongvirae</taxon>
        <taxon>Uroviricota</taxon>
        <taxon>Caudoviricetes</taxon>
        <taxon>Asteriusvirus</taxon>
        <taxon>Asteriusvirus av121Q</taxon>
    </lineage>
</organism>
<evidence type="ECO:0000313" key="1">
    <source>
        <dbReference type="EMBL" id="AIT14473.1"/>
    </source>
</evidence>
<proteinExistence type="predicted"/>
<dbReference type="Proteomes" id="UP000029889">
    <property type="component" value="Segment"/>
</dbReference>
<protein>
    <submittedName>
        <fullName evidence="1">Baseplate wedge</fullName>
    </submittedName>
</protein>
<dbReference type="GeneID" id="22111623"/>
<keyword evidence="2" id="KW-1185">Reference proteome</keyword>
<accession>A0A097EYG4</accession>
<dbReference type="RefSeq" id="YP_009102170.1">
    <property type="nucleotide sequence ID" value="NC_025447.1"/>
</dbReference>
<gene>
    <name evidence="1" type="primary">583</name>
    <name evidence="1" type="ORF">PBI_121Q_583</name>
</gene>
<reference evidence="1 2" key="1">
    <citation type="submission" date="2014-09" db="EMBL/GenBank/DDBJ databases">
        <authorList>
            <person name="Lapin J.S."/>
            <person name="Pope W.H."/>
            <person name="Hua J."/>
            <person name="Ford M.E."/>
            <person name="Conway J.F."/>
            <person name="Hatfull G.F."/>
            <person name="Hendrix R.W."/>
        </authorList>
    </citation>
    <scope>NUCLEOTIDE SEQUENCE [LARGE SCALE GENOMIC DNA]</scope>
</reference>
<sequence>MSQQKRQSNLYSGEDWTQVYESFYKINLTAYDFDTIRQSMIDYLRATYPDSFNDWIENDQFIFILDTISMLGQNLAFRMDLNTRENFLDTATRRASVLKLAKMISYSPRRSYPGRAVAKLTEIKTNQDVRNSFNESLKDKIIRWNDPMDANWYENFILVMNSSFVSTNQFGNPVKRIDVNGVSRQLYRMNTIPMTAPSIPFIATVNGESMTFEVVNPDITSVGVEERHPEPQEQKYIVYQNDGNGFSSPNTGFFVYFVQGTLTYQDYQYAIREENRIQDINVDNINETDVWVQEINEDGIVRTKWTKVPSMESIAYNTVNRQLKTIFAVTTRDKDQITIKYPDSRSGVVPRGTFRVWYRVSNGKTYNIKTSEIQNKSVKYTYRTKTQSSYESSTLDIRFSLQYESDRAQSAETIEQIKARAPQMYYTQNRFVNGEDYNIAPLSLGNTVLKSKAINRIYSGQSRFIDINDPTGKYQNTDVFSDDGALYQENTQFNRSLLLPTTKTNASIVIDNIQPLIGENAVIQRYQAYPSNTIGIEIQQAWTPVYNSNYTTNTYGRILGSSGTVYGSYQVGTLIKFSNSGTTIWASVVSVLDNGFYVLSTSVPSGMQAIEYILPYRTRFNTVEVQSISAMLDKKTDFVIVHDKETTSWVPIEASTNDDTIVYNGNEVLIIINVKYTAETWEFDANGIEYIFVGGEKVRFYFVSSKKITDISTGTVQSDKIEILSSNTTSSSNSGLTSNIDFQIYDTIQQENGYLDGSRVIVTSRKVDSNGIPLEPNQFKEIVPTWTGTDALKYGGILVFQENSDFTISVLSLPNDTFTLLDSSWSYTMEQALAEPNAYKRTEFVRNNAIRSTTLSGLYSKGSGFLVGFNYDGKYYFIEQTVGNNNDRLGQLISNLTYSDDTGTVSPELAFYRAINNMGTNADENQKLDYYGYKDVTSQYTVKTNARTSIDFHWKHYAPDDNRIDPSRTNLIDMYVLTNSYKTEVDVWLKNNAVGSIPKPPTSVELKDMFKDVEQKIVISDSIIWHSAEYLPLFGNSAAEDYKADFKVVKLPNSTMSDDEIRQNVIALTNEYFNVDNWDFGESFYYTDLCTYIHSQLGRHISTIVIVAQNPNSKFGSLFEIPSRSDQIFLSTASVENVQIVNSLAKSNINIGS</sequence>